<keyword evidence="2" id="KW-0812">Transmembrane</keyword>
<dbReference type="InterPro" id="IPR027417">
    <property type="entry name" value="P-loop_NTPase"/>
</dbReference>
<accession>A0A928VYN3</accession>
<evidence type="ECO:0000313" key="4">
    <source>
        <dbReference type="EMBL" id="MBE9040696.1"/>
    </source>
</evidence>
<dbReference type="AlphaFoldDB" id="A0A928VYN3"/>
<reference evidence="4" key="1">
    <citation type="submission" date="2020-10" db="EMBL/GenBank/DDBJ databases">
        <authorList>
            <person name="Castelo-Branco R."/>
            <person name="Eusebio N."/>
            <person name="Adriana R."/>
            <person name="Vieira A."/>
            <person name="Brugerolle De Fraissinette N."/>
            <person name="Rezende De Castro R."/>
            <person name="Schneider M.P."/>
            <person name="Vasconcelos V."/>
            <person name="Leao P.N."/>
        </authorList>
    </citation>
    <scope>NUCLEOTIDE SEQUENCE</scope>
    <source>
        <strain evidence="4">LEGE 11467</strain>
    </source>
</reference>
<feature type="transmembrane region" description="Helical" evidence="2">
    <location>
        <begin position="237"/>
        <end position="259"/>
    </location>
</feature>
<dbReference type="Gene3D" id="3.40.50.300">
    <property type="entry name" value="P-loop containing nucleotide triphosphate hydrolases"/>
    <property type="match status" value="1"/>
</dbReference>
<comment type="caution">
    <text evidence="4">The sequence shown here is derived from an EMBL/GenBank/DDBJ whole genome shotgun (WGS) entry which is preliminary data.</text>
</comment>
<evidence type="ECO:0000256" key="2">
    <source>
        <dbReference type="SAM" id="Phobius"/>
    </source>
</evidence>
<keyword evidence="2" id="KW-0472">Membrane</keyword>
<protein>
    <submittedName>
        <fullName evidence="4">Sigma 54-interacting transcriptional regulator</fullName>
    </submittedName>
</protein>
<dbReference type="InterPro" id="IPR002078">
    <property type="entry name" value="Sigma_54_int"/>
</dbReference>
<keyword evidence="5" id="KW-1185">Reference proteome</keyword>
<evidence type="ECO:0000256" key="1">
    <source>
        <dbReference type="SAM" id="MobiDB-lite"/>
    </source>
</evidence>
<dbReference type="Proteomes" id="UP000621799">
    <property type="component" value="Unassembled WGS sequence"/>
</dbReference>
<name>A0A928VYN3_9CYAN</name>
<evidence type="ECO:0000259" key="3">
    <source>
        <dbReference type="Pfam" id="PF00158"/>
    </source>
</evidence>
<proteinExistence type="predicted"/>
<keyword evidence="2" id="KW-1133">Transmembrane helix</keyword>
<dbReference type="Pfam" id="PF00158">
    <property type="entry name" value="Sigma54_activat"/>
    <property type="match status" value="1"/>
</dbReference>
<organism evidence="4 5">
    <name type="scientific">Zarconia navalis LEGE 11467</name>
    <dbReference type="NCBI Taxonomy" id="1828826"/>
    <lineage>
        <taxon>Bacteria</taxon>
        <taxon>Bacillati</taxon>
        <taxon>Cyanobacteriota</taxon>
        <taxon>Cyanophyceae</taxon>
        <taxon>Oscillatoriophycideae</taxon>
        <taxon>Oscillatoriales</taxon>
        <taxon>Oscillatoriales incertae sedis</taxon>
        <taxon>Zarconia</taxon>
        <taxon>Zarconia navalis</taxon>
    </lineage>
</organism>
<dbReference type="GO" id="GO:0006355">
    <property type="term" value="P:regulation of DNA-templated transcription"/>
    <property type="evidence" value="ECO:0007669"/>
    <property type="project" value="InterPro"/>
</dbReference>
<dbReference type="EMBL" id="JADEXN010000110">
    <property type="protein sequence ID" value="MBE9040696.1"/>
    <property type="molecule type" value="Genomic_DNA"/>
</dbReference>
<dbReference type="GO" id="GO:0005524">
    <property type="term" value="F:ATP binding"/>
    <property type="evidence" value="ECO:0007669"/>
    <property type="project" value="InterPro"/>
</dbReference>
<feature type="domain" description="Sigma-54 factor interaction" evidence="3">
    <location>
        <begin position="26"/>
        <end position="60"/>
    </location>
</feature>
<gene>
    <name evidence="4" type="ORF">IQ235_07875</name>
</gene>
<sequence>MQSPSAVSEQSEREEPEPVCVNSPEFEQVSSAIRSGHSVLVLGEAGTGKAQFAQALFNRFAGEMDCAIAIYKGSGKKFFTDIAEQLDIPTTEPKLNKDGEEVGEKPLTMDGLKEEIAGNIDENTLLIFPEAKRLTTGVRYWLEDAIASGVKVVCFAVVNPQRDIFLDMVEVELELPDNAQIRSVMSAEASRIGLPISRSRLAELQPLAGRNPLLAKKVIRNEQLGLNQKAKPEHTQYLVIMPILIAMLMGFGVVRFIGMGTQNKSLYIFGGVALVSGMTLKQLGSIRGARKRFGQ</sequence>
<dbReference type="SUPFAM" id="SSF52540">
    <property type="entry name" value="P-loop containing nucleoside triphosphate hydrolases"/>
    <property type="match status" value="1"/>
</dbReference>
<feature type="region of interest" description="Disordered" evidence="1">
    <location>
        <begin position="1"/>
        <end position="20"/>
    </location>
</feature>
<evidence type="ECO:0000313" key="5">
    <source>
        <dbReference type="Proteomes" id="UP000621799"/>
    </source>
</evidence>